<dbReference type="InterPro" id="IPR013783">
    <property type="entry name" value="Ig-like_fold"/>
</dbReference>
<evidence type="ECO:0000313" key="4">
    <source>
        <dbReference type="EMBL" id="MDO7875678.1"/>
    </source>
</evidence>
<evidence type="ECO:0000313" key="5">
    <source>
        <dbReference type="Proteomes" id="UP001176429"/>
    </source>
</evidence>
<keyword evidence="5" id="KW-1185">Reference proteome</keyword>
<comment type="caution">
    <text evidence="4">The sequence shown here is derived from an EMBL/GenBank/DDBJ whole genome shotgun (WGS) entry which is preliminary data.</text>
</comment>
<evidence type="ECO:0000256" key="1">
    <source>
        <dbReference type="ARBA" id="ARBA00022729"/>
    </source>
</evidence>
<sequence>MLHFSALTTGSALLARPFRLLLAGLGLALLPLLARAGTPVLTLQATVPTGPTDVTAFADQVELVNAATGAVVAGAVPNAGFETTGSLGAGSYGYAPTGATWTFSPTSGLAANGSIFGNPAAPEGSRVALVQTTSGGSGSLSQQLPDVAAGYYQLRLRLAQRNTTTADQGVAVLINGVEIGRSVPANDGTFHTYTTAVFPLGQVQLRFETARPPGSGVDVTAFVDDVTLLRNGTAVADAVANPSFENTGSLGSGPLAYQPTGASWAFAGNAGIMTTGSGFGSYTNLDGTHAAFLQTTTAGGSATLDLGPLPATGSYAVRLRMAQRSSGTADQKLYLLFDGSPLDNLSPSINGGAFASFTTTDRTVRLPVITGPTPASAAAGTPLTLVGTNLSGAAYVSVDGVAVVPTNVNSGSLRFVLPAGVSAAPSIVVTTRFGLSNVSTALAGRLRVTGTSPAANALTAPLTNSAVALTFTEPVTASSAANIAVFSAQAGGRKAGAVSVSGNTARFAVPTGTPRTNFKPGELVSVSVPATVQSAGGLAVQKKVYQFTTAVGGTGRGNFLPPATNPDPAVGTNPVNVVVGDVDGDGDLDFVTANSNANSVSVRLNDGTGSFTPPTTNPDFAVGGSPVDVVLGDVDGDGDLDLFYSTTGGTVGLRLNDGAGNFTTSAPNSAVSSSPRGMALGDVDGDGDLDLLVANFGTNGTVSVRLNNGSGSFTAPATNPDPAVGTNPVNVVLGDVDGDGDLDLLAANTASNTVSVRLNDGTGNFTAPATNSNPAVGDSPTNMTIGDVDGDGDLDFVTTNLYVGTVSVRLNDGDGNFTAPATNPDPAVGDLPNMVVLDDVDGDGDLDLLTANYGSGNISVRLNNGSGNFMAPATNPDPAVGSVPLGVTLGDVDGDGDLDLLAANRNSNTISVRLNQPPAPAISSISPGTSTAGTPSVVLTGTNLAGASSVSVNGVPVTPTAVTATSLTFTVPAGTGPTQSITVTTSSGTSAAYTGFAVRLRVTGTSPAANALTAPLTNSAVAVTFTEPVTAASAASIGVFSAQAGGRKAGTVTTSGSTARFAATASTPRTNFRPGELVSVTVPATVQSAGGLAVQKKVYQFTTAVGGTGRGNFLPPATNPELAVGGYPQSVAVGDVDGDGDLDLLTANSGDNSVSVRLNNGSGSFSGAAAPAVGTNPVHVVVGDVDGDGDLDFVTANFNGSTASVRLNNGSGSFGGGSDVGVRSNPHSVALGDVDGDGDLDLLTANSGDNSVSVRLNNGSGSFSGGTDVGVDQFPTGVAMGDVDGDGDLDFVTANYNGNTVSIRLNNGSGAFSGGSNPAVGSRPRSVALGDVDGDGDLDMLAANSDNNTVSVRLNNGSGTFGSGSNPAVDNSPQSVAVGDVDGDGDLDLLTANYNGNTVSVRLNNGSGAFSGGSDPAVGSPSVAWPCSVVLGDVDGDGNLDLLTANYGTGTVSVRLNLPPRPTLTSISPAAELPGQAVTLTGTSFTSGSTVRFGGVAASSVTVNSATSLTAVVPVGAAAGSTAVVVSTPGGSSAGSPAFEVLQVYRSASASGCLSTAPLTLDGTGGAGTWRYLRLPGAGGAVVAALEDTQNLGTVTAGVLALGTATSAAVRRDGLAGRAYLDRNFYLTAANASFPGQTVRVRFFGLSSELARLQATDANATLATLKASQYDGANVNCALADNDPTGERRLLTGSATQPNGADWFVGEFAVPDHFSEFYLTAAATPLPVELLTFTATAEGPAAHLAWATASEKNSAAFEVERSADGKQFARLGTVAAAGTSSAPRAYTYLDATRLTGPSYYRLRQLDQDGTARYSPVRVVNGAREGGTLRVFPNPAHRAATVAGLPAGAAVQVLDALGRPVARATADASGTARLALPAGLAPGVYIVRSSAQARRLTVE</sequence>
<evidence type="ECO:0000259" key="2">
    <source>
        <dbReference type="Pfam" id="PF01833"/>
    </source>
</evidence>
<dbReference type="InterPro" id="IPR013517">
    <property type="entry name" value="FG-GAP"/>
</dbReference>
<dbReference type="Pfam" id="PF13205">
    <property type="entry name" value="Big_5"/>
    <property type="match status" value="2"/>
</dbReference>
<dbReference type="Gene3D" id="2.30.30.100">
    <property type="match status" value="10"/>
</dbReference>
<reference evidence="4" key="1">
    <citation type="submission" date="2023-07" db="EMBL/GenBank/DDBJ databases">
        <authorList>
            <person name="Kim M.K."/>
        </authorList>
    </citation>
    <scope>NUCLEOTIDE SEQUENCE</scope>
    <source>
        <strain evidence="4">ASUV-10-1</strain>
    </source>
</reference>
<proteinExistence type="predicted"/>
<name>A0ABT9BDD1_9BACT</name>
<keyword evidence="1" id="KW-0732">Signal</keyword>
<feature type="domain" description="IPT/TIG" evidence="2">
    <location>
        <begin position="1462"/>
        <end position="1539"/>
    </location>
</feature>
<dbReference type="Proteomes" id="UP001176429">
    <property type="component" value="Unassembled WGS sequence"/>
</dbReference>
<feature type="domain" description="SbsA Ig-like" evidence="3">
    <location>
        <begin position="999"/>
        <end position="1103"/>
    </location>
</feature>
<evidence type="ECO:0000259" key="3">
    <source>
        <dbReference type="Pfam" id="PF13205"/>
    </source>
</evidence>
<dbReference type="RefSeq" id="WP_305006996.1">
    <property type="nucleotide sequence ID" value="NZ_JAUQSY010000008.1"/>
</dbReference>
<dbReference type="InterPro" id="IPR014756">
    <property type="entry name" value="Ig_E-set"/>
</dbReference>
<protein>
    <submittedName>
        <fullName evidence="4">FG-GAP-like repeat-containing protein</fullName>
    </submittedName>
</protein>
<gene>
    <name evidence="4" type="ORF">Q5H93_13115</name>
</gene>
<dbReference type="PANTHER" id="PTHR46580">
    <property type="entry name" value="SENSOR KINASE-RELATED"/>
    <property type="match status" value="1"/>
</dbReference>
<dbReference type="InterPro" id="IPR032812">
    <property type="entry name" value="SbsA_Ig"/>
</dbReference>
<dbReference type="SUPFAM" id="SSF81296">
    <property type="entry name" value="E set domains"/>
    <property type="match status" value="3"/>
</dbReference>
<dbReference type="Pfam" id="PF01839">
    <property type="entry name" value="FG-GAP"/>
    <property type="match status" value="1"/>
</dbReference>
<feature type="domain" description="IPT/TIG" evidence="2">
    <location>
        <begin position="367"/>
        <end position="433"/>
    </location>
</feature>
<dbReference type="SUPFAM" id="SSF69318">
    <property type="entry name" value="Integrin alpha N-terminal domain"/>
    <property type="match status" value="3"/>
</dbReference>
<dbReference type="Pfam" id="PF01833">
    <property type="entry name" value="TIG"/>
    <property type="match status" value="3"/>
</dbReference>
<feature type="domain" description="SbsA Ig-like" evidence="3">
    <location>
        <begin position="446"/>
        <end position="549"/>
    </location>
</feature>
<dbReference type="InterPro" id="IPR002909">
    <property type="entry name" value="IPT_dom"/>
</dbReference>
<feature type="domain" description="IPT/TIG" evidence="2">
    <location>
        <begin position="920"/>
        <end position="994"/>
    </location>
</feature>
<organism evidence="4 5">
    <name type="scientific">Hymenobacter aranciens</name>
    <dbReference type="NCBI Taxonomy" id="3063996"/>
    <lineage>
        <taxon>Bacteria</taxon>
        <taxon>Pseudomonadati</taxon>
        <taxon>Bacteroidota</taxon>
        <taxon>Cytophagia</taxon>
        <taxon>Cytophagales</taxon>
        <taxon>Hymenobacteraceae</taxon>
        <taxon>Hymenobacter</taxon>
    </lineage>
</organism>
<dbReference type="Gene3D" id="2.60.40.10">
    <property type="entry name" value="Immunoglobulins"/>
    <property type="match status" value="3"/>
</dbReference>
<dbReference type="InterPro" id="IPR028994">
    <property type="entry name" value="Integrin_alpha_N"/>
</dbReference>
<dbReference type="CDD" id="cd00603">
    <property type="entry name" value="IPT_PCSR"/>
    <property type="match status" value="2"/>
</dbReference>
<dbReference type="Pfam" id="PF13517">
    <property type="entry name" value="FG-GAP_3"/>
    <property type="match status" value="6"/>
</dbReference>
<accession>A0ABT9BDD1</accession>
<dbReference type="EMBL" id="JAUQSY010000008">
    <property type="protein sequence ID" value="MDO7875678.1"/>
    <property type="molecule type" value="Genomic_DNA"/>
</dbReference>
<dbReference type="PANTHER" id="PTHR46580:SF2">
    <property type="entry name" value="MAM DOMAIN-CONTAINING PROTEIN"/>
    <property type="match status" value="1"/>
</dbReference>